<proteinExistence type="predicted"/>
<geneLocation type="mitochondrion" evidence="2"/>
<dbReference type="AlphaFoldDB" id="A0A344A2T3"/>
<accession>A0A344A2T3</accession>
<reference evidence="2" key="1">
    <citation type="submission" date="2018-02" db="EMBL/GenBank/DDBJ databases">
        <title>Resolving the psyllid tree of life: Phylogenomic analysis of the superfamily Psylloidea (Hemiptera).</title>
        <authorList>
            <person name="Percy D.M."/>
            <person name="Sveinsson S."/>
            <person name="Lemmon A.R."/>
            <person name="Lemmon E.M."/>
            <person name="Ouvrard D."/>
            <person name="Burckhardt D."/>
        </authorList>
    </citation>
    <scope>NUCLEOTIDE SEQUENCE</scope>
    <source>
        <strain evidence="2">DP2.idba.212_circ</strain>
    </source>
</reference>
<protein>
    <submittedName>
        <fullName evidence="2">NADH dehydrogenase subunit 6</fullName>
    </submittedName>
</protein>
<organism evidence="2">
    <name type="scientific">Trioza anthrisci</name>
    <dbReference type="NCBI Taxonomy" id="2023874"/>
    <lineage>
        <taxon>Eukaryota</taxon>
        <taxon>Metazoa</taxon>
        <taxon>Ecdysozoa</taxon>
        <taxon>Arthropoda</taxon>
        <taxon>Hexapoda</taxon>
        <taxon>Insecta</taxon>
        <taxon>Pterygota</taxon>
        <taxon>Neoptera</taxon>
        <taxon>Paraneoptera</taxon>
        <taxon>Hemiptera</taxon>
        <taxon>Sternorrhyncha</taxon>
        <taxon>Psylloidea</taxon>
        <taxon>Triozidae</taxon>
        <taxon>Trioza</taxon>
    </lineage>
</organism>
<evidence type="ECO:0000313" key="2">
    <source>
        <dbReference type="EMBL" id="AWU49074.1"/>
    </source>
</evidence>
<keyword evidence="1" id="KW-0812">Transmembrane</keyword>
<keyword evidence="2" id="KW-0496">Mitochondrion</keyword>
<dbReference type="EMBL" id="MG989237">
    <property type="protein sequence ID" value="AWU49074.1"/>
    <property type="molecule type" value="Genomic_DNA"/>
</dbReference>
<gene>
    <name evidence="2" type="primary">nad6</name>
</gene>
<feature type="transmembrane region" description="Helical" evidence="1">
    <location>
        <begin position="80"/>
        <end position="102"/>
    </location>
</feature>
<sequence>MLKVSLMIMMTISVMMSKLQTPLSMGCLLLIQTILTCIITRFLTMSSWIPLTMFLVMVSGLMIIFTYVTSICSNNKFKLLNFNPTISIIFISSIIFMFNFYFHNFDNYQLKDMFNNEFIELYTPMNIFSSLFMFIYLLIILIIMINMLYNNKGPLRKKY</sequence>
<feature type="transmembrane region" description="Helical" evidence="1">
    <location>
        <begin position="46"/>
        <end position="68"/>
    </location>
</feature>
<keyword evidence="1" id="KW-1133">Transmembrane helix</keyword>
<name>A0A344A2T3_9HEMI</name>
<feature type="transmembrane region" description="Helical" evidence="1">
    <location>
        <begin position="122"/>
        <end position="149"/>
    </location>
</feature>
<keyword evidence="1" id="KW-0472">Membrane</keyword>
<evidence type="ECO:0000256" key="1">
    <source>
        <dbReference type="SAM" id="Phobius"/>
    </source>
</evidence>